<keyword evidence="6" id="KW-0902">Two-component regulatory system</keyword>
<dbReference type="InterPro" id="IPR036097">
    <property type="entry name" value="HisK_dim/P_sf"/>
</dbReference>
<dbReference type="RefSeq" id="WP_386820662.1">
    <property type="nucleotide sequence ID" value="NZ_JBHUIT010000027.1"/>
</dbReference>
<dbReference type="InterPro" id="IPR036890">
    <property type="entry name" value="HATPase_C_sf"/>
</dbReference>
<dbReference type="InterPro" id="IPR050351">
    <property type="entry name" value="BphY/WalK/GraS-like"/>
</dbReference>
<evidence type="ECO:0000313" key="8">
    <source>
        <dbReference type="EMBL" id="MFD2257377.1"/>
    </source>
</evidence>
<evidence type="ECO:0000256" key="4">
    <source>
        <dbReference type="ARBA" id="ARBA00022679"/>
    </source>
</evidence>
<keyword evidence="4" id="KW-0808">Transferase</keyword>
<reference evidence="9" key="1">
    <citation type="journal article" date="2019" name="Int. J. Syst. Evol. Microbiol.">
        <title>The Global Catalogue of Microorganisms (GCM) 10K type strain sequencing project: providing services to taxonomists for standard genome sequencing and annotation.</title>
        <authorList>
            <consortium name="The Broad Institute Genomics Platform"/>
            <consortium name="The Broad Institute Genome Sequencing Center for Infectious Disease"/>
            <person name="Wu L."/>
            <person name="Ma J."/>
        </authorList>
    </citation>
    <scope>NUCLEOTIDE SEQUENCE [LARGE SCALE GENOMIC DNA]</scope>
    <source>
        <strain evidence="9">CGMCC 4.7106</strain>
    </source>
</reference>
<proteinExistence type="predicted"/>
<dbReference type="EC" id="2.7.13.3" evidence="2"/>
<evidence type="ECO:0000313" key="9">
    <source>
        <dbReference type="Proteomes" id="UP001597375"/>
    </source>
</evidence>
<dbReference type="Pfam" id="PF02518">
    <property type="entry name" value="HATPase_c"/>
    <property type="match status" value="1"/>
</dbReference>
<evidence type="ECO:0000256" key="6">
    <source>
        <dbReference type="ARBA" id="ARBA00023012"/>
    </source>
</evidence>
<name>A0ABW5D8J2_9BACT</name>
<evidence type="ECO:0000256" key="5">
    <source>
        <dbReference type="ARBA" id="ARBA00022777"/>
    </source>
</evidence>
<evidence type="ECO:0000256" key="2">
    <source>
        <dbReference type="ARBA" id="ARBA00012438"/>
    </source>
</evidence>
<dbReference type="SUPFAM" id="SSF47384">
    <property type="entry name" value="Homodimeric domain of signal transducing histidine kinase"/>
    <property type="match status" value="1"/>
</dbReference>
<dbReference type="EMBL" id="JBHUIT010000027">
    <property type="protein sequence ID" value="MFD2257377.1"/>
    <property type="molecule type" value="Genomic_DNA"/>
</dbReference>
<organism evidence="8 9">
    <name type="scientific">Luteolibacter algae</name>
    <dbReference type="NCBI Taxonomy" id="454151"/>
    <lineage>
        <taxon>Bacteria</taxon>
        <taxon>Pseudomonadati</taxon>
        <taxon>Verrucomicrobiota</taxon>
        <taxon>Verrucomicrobiia</taxon>
        <taxon>Verrucomicrobiales</taxon>
        <taxon>Verrucomicrobiaceae</taxon>
        <taxon>Luteolibacter</taxon>
    </lineage>
</organism>
<dbReference type="SUPFAM" id="SSF55874">
    <property type="entry name" value="ATPase domain of HSP90 chaperone/DNA topoisomerase II/histidine kinase"/>
    <property type="match status" value="1"/>
</dbReference>
<keyword evidence="3" id="KW-0597">Phosphoprotein</keyword>
<dbReference type="Pfam" id="PF00512">
    <property type="entry name" value="HisKA"/>
    <property type="match status" value="1"/>
</dbReference>
<dbReference type="Proteomes" id="UP001597375">
    <property type="component" value="Unassembled WGS sequence"/>
</dbReference>
<evidence type="ECO:0000259" key="7">
    <source>
        <dbReference type="PROSITE" id="PS50109"/>
    </source>
</evidence>
<dbReference type="PANTHER" id="PTHR45453">
    <property type="entry name" value="PHOSPHATE REGULON SENSOR PROTEIN PHOR"/>
    <property type="match status" value="1"/>
</dbReference>
<dbReference type="SMART" id="SM00387">
    <property type="entry name" value="HATPase_c"/>
    <property type="match status" value="1"/>
</dbReference>
<sequence>MELSFESLKRFTADASHELRTPLTALRSVGEIALRGNENEHELRETISSMLEEADRLNNLVSTMLMFARAEGGSANPVIRSLSVSALCVEICDSLEVLAVEKKQQLTVSGEGDVSLESDALLLRHAIMNIVHNAIHYSPREAKIDVCCLEEGDRAIIEISDNGPGIPAEHREKVFERFYRIDSARSQTEGGSGLGLAIAKLSIEQIGGSIQLREAGQQGCRFRISLPLNCSES</sequence>
<keyword evidence="9" id="KW-1185">Reference proteome</keyword>
<dbReference type="Gene3D" id="1.10.287.130">
    <property type="match status" value="1"/>
</dbReference>
<dbReference type="InterPro" id="IPR003594">
    <property type="entry name" value="HATPase_dom"/>
</dbReference>
<dbReference type="PRINTS" id="PR00344">
    <property type="entry name" value="BCTRLSENSOR"/>
</dbReference>
<evidence type="ECO:0000256" key="1">
    <source>
        <dbReference type="ARBA" id="ARBA00000085"/>
    </source>
</evidence>
<comment type="catalytic activity">
    <reaction evidence="1">
        <text>ATP + protein L-histidine = ADP + protein N-phospho-L-histidine.</text>
        <dbReference type="EC" id="2.7.13.3"/>
    </reaction>
</comment>
<dbReference type="CDD" id="cd00082">
    <property type="entry name" value="HisKA"/>
    <property type="match status" value="1"/>
</dbReference>
<dbReference type="CDD" id="cd00075">
    <property type="entry name" value="HATPase"/>
    <property type="match status" value="1"/>
</dbReference>
<dbReference type="InterPro" id="IPR005467">
    <property type="entry name" value="His_kinase_dom"/>
</dbReference>
<dbReference type="PROSITE" id="PS50109">
    <property type="entry name" value="HIS_KIN"/>
    <property type="match status" value="1"/>
</dbReference>
<dbReference type="Gene3D" id="3.30.565.10">
    <property type="entry name" value="Histidine kinase-like ATPase, C-terminal domain"/>
    <property type="match status" value="1"/>
</dbReference>
<accession>A0ABW5D8J2</accession>
<gene>
    <name evidence="8" type="ORF">ACFSSA_11895</name>
</gene>
<dbReference type="InterPro" id="IPR003661">
    <property type="entry name" value="HisK_dim/P_dom"/>
</dbReference>
<keyword evidence="5 8" id="KW-0418">Kinase</keyword>
<dbReference type="SMART" id="SM00388">
    <property type="entry name" value="HisKA"/>
    <property type="match status" value="1"/>
</dbReference>
<evidence type="ECO:0000256" key="3">
    <source>
        <dbReference type="ARBA" id="ARBA00022553"/>
    </source>
</evidence>
<dbReference type="InterPro" id="IPR004358">
    <property type="entry name" value="Sig_transdc_His_kin-like_C"/>
</dbReference>
<dbReference type="PANTHER" id="PTHR45453:SF1">
    <property type="entry name" value="PHOSPHATE REGULON SENSOR PROTEIN PHOR"/>
    <property type="match status" value="1"/>
</dbReference>
<feature type="domain" description="Histidine kinase" evidence="7">
    <location>
        <begin position="14"/>
        <end position="230"/>
    </location>
</feature>
<dbReference type="GO" id="GO:0016301">
    <property type="term" value="F:kinase activity"/>
    <property type="evidence" value="ECO:0007669"/>
    <property type="project" value="UniProtKB-KW"/>
</dbReference>
<protein>
    <recommendedName>
        <fullName evidence="2">histidine kinase</fullName>
        <ecNumber evidence="2">2.7.13.3</ecNumber>
    </recommendedName>
</protein>
<comment type="caution">
    <text evidence="8">The sequence shown here is derived from an EMBL/GenBank/DDBJ whole genome shotgun (WGS) entry which is preliminary data.</text>
</comment>